<dbReference type="InterPro" id="IPR055342">
    <property type="entry name" value="MreC_beta-barrel_core"/>
</dbReference>
<protein>
    <recommendedName>
        <fullName evidence="2">Cell shape-determining protein MreC</fullName>
    </recommendedName>
    <alternativeName>
        <fullName evidence="4">Cell shape protein MreC</fullName>
    </alternativeName>
</protein>
<dbReference type="RefSeq" id="WP_058105059.1">
    <property type="nucleotide sequence ID" value="NZ_FNTB01000001.1"/>
</dbReference>
<feature type="domain" description="Rod shape-determining protein MreC beta-barrel core" evidence="6">
    <location>
        <begin position="107"/>
        <end position="255"/>
    </location>
</feature>
<dbReference type="OrthoDB" id="9811827at2"/>
<reference evidence="7 8" key="1">
    <citation type="submission" date="2016-10" db="EMBL/GenBank/DDBJ databases">
        <authorList>
            <person name="de Groot N.N."/>
        </authorList>
    </citation>
    <scope>NUCLEOTIDE SEQUENCE [LARGE SCALE GENOMIC DNA]</scope>
    <source>
        <strain evidence="7 8">MAR_2009_71</strain>
    </source>
</reference>
<dbReference type="AlphaFoldDB" id="A0A1H4JZM7"/>
<dbReference type="InterPro" id="IPR042175">
    <property type="entry name" value="Cell/Rod_MreC_2"/>
</dbReference>
<accession>A0A1H4JZM7</accession>
<evidence type="ECO:0000313" key="7">
    <source>
        <dbReference type="EMBL" id="SEB51072.1"/>
    </source>
</evidence>
<dbReference type="Proteomes" id="UP000183038">
    <property type="component" value="Unassembled WGS sequence"/>
</dbReference>
<dbReference type="Gene3D" id="2.40.10.340">
    <property type="entry name" value="Rod shape-determining protein MreC, domain 1"/>
    <property type="match status" value="1"/>
</dbReference>
<evidence type="ECO:0000259" key="6">
    <source>
        <dbReference type="Pfam" id="PF04085"/>
    </source>
</evidence>
<dbReference type="GO" id="GO:0008360">
    <property type="term" value="P:regulation of cell shape"/>
    <property type="evidence" value="ECO:0007669"/>
    <property type="project" value="UniProtKB-KW"/>
</dbReference>
<dbReference type="EMBL" id="FNTB01000001">
    <property type="protein sequence ID" value="SEB51072.1"/>
    <property type="molecule type" value="Genomic_DNA"/>
</dbReference>
<evidence type="ECO:0000256" key="3">
    <source>
        <dbReference type="ARBA" id="ARBA00022960"/>
    </source>
</evidence>
<dbReference type="InterPro" id="IPR007221">
    <property type="entry name" value="MreC"/>
</dbReference>
<evidence type="ECO:0000256" key="5">
    <source>
        <dbReference type="SAM" id="Phobius"/>
    </source>
</evidence>
<sequence length="274" mass="31369">MQQIINFLIRNKIFLLYLFLLFISFIFTFQSHSYHQSKFLNSSNYITGSIYTFSDNITSYFGLREENNRLVEENKRLRDRLFNNVLLSPSRIDSTSVNYEIIRGRAINNSYADQRNYITINKGENDSIAQDMGVITDKGILGIVENTSNNFSTVQSILSDKSTINAKIKNSNHFGSLVWENTTDYNVVQLIDIPRLVPLTIGDTIVTGAMSSIFPENIPIGTIKSFDLDNSKSFYFINVELFNDMTNIGTIYIIKNLNRKEVLELEAETEANDQ</sequence>
<keyword evidence="3" id="KW-0133">Cell shape</keyword>
<evidence type="ECO:0000256" key="1">
    <source>
        <dbReference type="ARBA" id="ARBA00009369"/>
    </source>
</evidence>
<feature type="transmembrane region" description="Helical" evidence="5">
    <location>
        <begin position="12"/>
        <end position="29"/>
    </location>
</feature>
<dbReference type="PANTHER" id="PTHR34138">
    <property type="entry name" value="CELL SHAPE-DETERMINING PROTEIN MREC"/>
    <property type="match status" value="1"/>
</dbReference>
<keyword evidence="5" id="KW-0812">Transmembrane</keyword>
<keyword evidence="5" id="KW-0472">Membrane</keyword>
<dbReference type="InterPro" id="IPR042177">
    <property type="entry name" value="Cell/Rod_1"/>
</dbReference>
<proteinExistence type="inferred from homology"/>
<dbReference type="PANTHER" id="PTHR34138:SF1">
    <property type="entry name" value="CELL SHAPE-DETERMINING PROTEIN MREC"/>
    <property type="match status" value="1"/>
</dbReference>
<evidence type="ECO:0000256" key="2">
    <source>
        <dbReference type="ARBA" id="ARBA00013855"/>
    </source>
</evidence>
<organism evidence="7 8">
    <name type="scientific">Maribacter dokdonensis</name>
    <dbReference type="NCBI Taxonomy" id="320912"/>
    <lineage>
        <taxon>Bacteria</taxon>
        <taxon>Pseudomonadati</taxon>
        <taxon>Bacteroidota</taxon>
        <taxon>Flavobacteriia</taxon>
        <taxon>Flavobacteriales</taxon>
        <taxon>Flavobacteriaceae</taxon>
        <taxon>Maribacter</taxon>
    </lineage>
</organism>
<dbReference type="Pfam" id="PF04085">
    <property type="entry name" value="MreC"/>
    <property type="match status" value="1"/>
</dbReference>
<evidence type="ECO:0000313" key="8">
    <source>
        <dbReference type="Proteomes" id="UP000183038"/>
    </source>
</evidence>
<comment type="similarity">
    <text evidence="1">Belongs to the MreC family.</text>
</comment>
<dbReference type="NCBIfam" id="NF010532">
    <property type="entry name" value="PRK13922.9-3"/>
    <property type="match status" value="1"/>
</dbReference>
<keyword evidence="5" id="KW-1133">Transmembrane helix</keyword>
<gene>
    <name evidence="7" type="ORF">SAMN05192540_0642</name>
</gene>
<name>A0A1H4JZM7_9FLAO</name>
<dbReference type="Gene3D" id="2.40.10.350">
    <property type="entry name" value="Rod shape-determining protein MreC, domain 2"/>
    <property type="match status" value="1"/>
</dbReference>
<dbReference type="GO" id="GO:0005886">
    <property type="term" value="C:plasma membrane"/>
    <property type="evidence" value="ECO:0007669"/>
    <property type="project" value="TreeGrafter"/>
</dbReference>
<evidence type="ECO:0000256" key="4">
    <source>
        <dbReference type="ARBA" id="ARBA00032089"/>
    </source>
</evidence>